<feature type="region of interest" description="Disordered" evidence="1">
    <location>
        <begin position="1"/>
        <end position="43"/>
    </location>
</feature>
<evidence type="ECO:0000256" key="1">
    <source>
        <dbReference type="SAM" id="MobiDB-lite"/>
    </source>
</evidence>
<reference evidence="2 3" key="1">
    <citation type="submission" date="2015-01" db="EMBL/GenBank/DDBJ databases">
        <title>Evolution of Trichinella species and genotypes.</title>
        <authorList>
            <person name="Korhonen P.K."/>
            <person name="Edoardo P."/>
            <person name="Giuseppe L.R."/>
            <person name="Gasser R.B."/>
        </authorList>
    </citation>
    <scope>NUCLEOTIDE SEQUENCE [LARGE SCALE GENOMIC DNA]</scope>
    <source>
        <strain evidence="2">ISS417</strain>
    </source>
</reference>
<keyword evidence="3" id="KW-1185">Reference proteome</keyword>
<evidence type="ECO:0000313" key="3">
    <source>
        <dbReference type="Proteomes" id="UP000055048"/>
    </source>
</evidence>
<gene>
    <name evidence="2" type="ORF">T05_14656</name>
</gene>
<evidence type="ECO:0000313" key="2">
    <source>
        <dbReference type="EMBL" id="KRX50564.1"/>
    </source>
</evidence>
<sequence length="109" mass="12639">MKNSEKALAQKQRKATTADHHWGKDQNHQHRRTGINNQRQQKSMTIVINQKNNGLNLKLANLTRSFCGLELLANCCFRQQAHQPLVVKIDDKKLISQRETSKKAYLLLY</sequence>
<dbReference type="Proteomes" id="UP000055048">
    <property type="component" value="Unassembled WGS sequence"/>
</dbReference>
<dbReference type="AlphaFoldDB" id="A0A0V0UGI6"/>
<protein>
    <submittedName>
        <fullName evidence="2">Uncharacterized protein</fullName>
    </submittedName>
</protein>
<feature type="compositionally biased region" description="Basic and acidic residues" evidence="1">
    <location>
        <begin position="16"/>
        <end position="28"/>
    </location>
</feature>
<proteinExistence type="predicted"/>
<accession>A0A0V0UGI6</accession>
<dbReference type="EMBL" id="JYDJ01000005">
    <property type="protein sequence ID" value="KRX50564.1"/>
    <property type="molecule type" value="Genomic_DNA"/>
</dbReference>
<name>A0A0V0UGI6_9BILA</name>
<organism evidence="2 3">
    <name type="scientific">Trichinella murrelli</name>
    <dbReference type="NCBI Taxonomy" id="144512"/>
    <lineage>
        <taxon>Eukaryota</taxon>
        <taxon>Metazoa</taxon>
        <taxon>Ecdysozoa</taxon>
        <taxon>Nematoda</taxon>
        <taxon>Enoplea</taxon>
        <taxon>Dorylaimia</taxon>
        <taxon>Trichinellida</taxon>
        <taxon>Trichinellidae</taxon>
        <taxon>Trichinella</taxon>
    </lineage>
</organism>
<feature type="compositionally biased region" description="Polar residues" evidence="1">
    <location>
        <begin position="34"/>
        <end position="43"/>
    </location>
</feature>
<comment type="caution">
    <text evidence="2">The sequence shown here is derived from an EMBL/GenBank/DDBJ whole genome shotgun (WGS) entry which is preliminary data.</text>
</comment>